<dbReference type="EMBL" id="JAEVFJ010000012">
    <property type="protein sequence ID" value="KAH8101365.1"/>
    <property type="molecule type" value="Genomic_DNA"/>
</dbReference>
<evidence type="ECO:0000256" key="6">
    <source>
        <dbReference type="ARBA" id="ARBA00023002"/>
    </source>
</evidence>
<evidence type="ECO:0000256" key="5">
    <source>
        <dbReference type="ARBA" id="ARBA00022975"/>
    </source>
</evidence>
<dbReference type="InterPro" id="IPR012135">
    <property type="entry name" value="Dihydroorotate_DH_1_2"/>
</dbReference>
<dbReference type="GO" id="GO:0004152">
    <property type="term" value="F:dihydroorotate dehydrogenase activity"/>
    <property type="evidence" value="ECO:0007669"/>
    <property type="project" value="InterPro"/>
</dbReference>
<evidence type="ECO:0000256" key="1">
    <source>
        <dbReference type="ARBA" id="ARBA00001917"/>
    </source>
</evidence>
<evidence type="ECO:0000256" key="4">
    <source>
        <dbReference type="ARBA" id="ARBA00022643"/>
    </source>
</evidence>
<dbReference type="PIRSF" id="PIRSF000164">
    <property type="entry name" value="DHO_oxidase"/>
    <property type="match status" value="1"/>
</dbReference>
<keyword evidence="3" id="KW-0285">Flavoprotein</keyword>
<dbReference type="PANTHER" id="PTHR48109">
    <property type="entry name" value="DIHYDROOROTATE DEHYDROGENASE (QUINONE), MITOCHONDRIAL-RELATED"/>
    <property type="match status" value="1"/>
</dbReference>
<dbReference type="Gene3D" id="2.30.26.10">
    <property type="entry name" value="Dihydroorotate Dehydrogenase A, chain A, domain 2"/>
    <property type="match status" value="1"/>
</dbReference>
<dbReference type="InterPro" id="IPR013785">
    <property type="entry name" value="Aldolase_TIM"/>
</dbReference>
<accession>A0A8K0UQQ5</accession>
<dbReference type="GO" id="GO:0005737">
    <property type="term" value="C:cytoplasm"/>
    <property type="evidence" value="ECO:0007669"/>
    <property type="project" value="InterPro"/>
</dbReference>
<dbReference type="SUPFAM" id="SSF51395">
    <property type="entry name" value="FMN-linked oxidoreductases"/>
    <property type="match status" value="1"/>
</dbReference>
<dbReference type="PROSITE" id="PS00912">
    <property type="entry name" value="DHODEHASE_2"/>
    <property type="match status" value="1"/>
</dbReference>
<dbReference type="GO" id="GO:0006207">
    <property type="term" value="P:'de novo' pyrimidine nucleobase biosynthetic process"/>
    <property type="evidence" value="ECO:0007669"/>
    <property type="project" value="InterPro"/>
</dbReference>
<gene>
    <name evidence="9" type="ORF">BXZ70DRAFT_891625</name>
</gene>
<evidence type="ECO:0000313" key="9">
    <source>
        <dbReference type="EMBL" id="KAH8101365.1"/>
    </source>
</evidence>
<dbReference type="Gene3D" id="3.20.20.70">
    <property type="entry name" value="Aldolase class I"/>
    <property type="match status" value="1"/>
</dbReference>
<feature type="domain" description="Dihydroorotate dehydrogenase catalytic" evidence="8">
    <location>
        <begin position="24"/>
        <end position="332"/>
    </location>
</feature>
<keyword evidence="10" id="KW-1185">Reference proteome</keyword>
<dbReference type="Pfam" id="PF01180">
    <property type="entry name" value="DHO_dh"/>
    <property type="match status" value="1"/>
</dbReference>
<dbReference type="InterPro" id="IPR023359">
    <property type="entry name" value="Dihydro_DH_chainA_dom2"/>
</dbReference>
<keyword evidence="6" id="KW-0560">Oxidoreductase</keyword>
<sequence length="339" mass="36308">MVQVHTINISPPLLNSSCAWSSDLSQLRALYDCPFTGAITTRTATLDGFKEDERHTVVFTSDTVSSLNSYGYSPFPLQQYLEWAYDLLTNPTTGTIATKPIIISITESSPTLVGQMISLVQILRQRLKDTASESLTDLSRLVAVELNTSCPNIPNHPPPSYDPSVLSSYLQIVASAFQDDPTLTVGLKLPPYVYAAQFRSVIDAISEHTFTVAAEKGFQRFNPVAYIACTNTLGSSLLFGGQVIDASVPPNVAALPTTFGGLAGDSIHPIALGNVHSFSHLISSHPDPAMQKVKIIGIGGVTSRDAASRMYQAGAHIVGCATLFGQHGSHAFELLAISK</sequence>
<name>A0A8K0UQQ5_9AGAR</name>
<dbReference type="PANTHER" id="PTHR48109:SF1">
    <property type="entry name" value="DIHYDROOROTATE DEHYDROGENASE (FUMARATE)"/>
    <property type="match status" value="1"/>
</dbReference>
<dbReference type="InterPro" id="IPR005720">
    <property type="entry name" value="Dihydroorotate_DH_cat"/>
</dbReference>
<evidence type="ECO:0000259" key="8">
    <source>
        <dbReference type="Pfam" id="PF01180"/>
    </source>
</evidence>
<comment type="caution">
    <text evidence="9">The sequence shown here is derived from an EMBL/GenBank/DDBJ whole genome shotgun (WGS) entry which is preliminary data.</text>
</comment>
<dbReference type="GO" id="GO:0044205">
    <property type="term" value="P:'de novo' UMP biosynthetic process"/>
    <property type="evidence" value="ECO:0007669"/>
    <property type="project" value="UniProtKB-UniPathway"/>
</dbReference>
<dbReference type="InterPro" id="IPR050074">
    <property type="entry name" value="DHO_dehydrogenase"/>
</dbReference>
<dbReference type="OrthoDB" id="14784at2759"/>
<protein>
    <recommendedName>
        <fullName evidence="7">Dihydroorotate oxidase</fullName>
    </recommendedName>
</protein>
<reference evidence="9" key="1">
    <citation type="journal article" date="2021" name="New Phytol.">
        <title>Evolutionary innovations through gain and loss of genes in the ectomycorrhizal Boletales.</title>
        <authorList>
            <person name="Wu G."/>
            <person name="Miyauchi S."/>
            <person name="Morin E."/>
            <person name="Kuo A."/>
            <person name="Drula E."/>
            <person name="Varga T."/>
            <person name="Kohler A."/>
            <person name="Feng B."/>
            <person name="Cao Y."/>
            <person name="Lipzen A."/>
            <person name="Daum C."/>
            <person name="Hundley H."/>
            <person name="Pangilinan J."/>
            <person name="Johnson J."/>
            <person name="Barry K."/>
            <person name="LaButti K."/>
            <person name="Ng V."/>
            <person name="Ahrendt S."/>
            <person name="Min B."/>
            <person name="Choi I.G."/>
            <person name="Park H."/>
            <person name="Plett J.M."/>
            <person name="Magnuson J."/>
            <person name="Spatafora J.W."/>
            <person name="Nagy L.G."/>
            <person name="Henrissat B."/>
            <person name="Grigoriev I.V."/>
            <person name="Yang Z.L."/>
            <person name="Xu J."/>
            <person name="Martin F.M."/>
        </authorList>
    </citation>
    <scope>NUCLEOTIDE SEQUENCE</scope>
    <source>
        <strain evidence="9">KKN 215</strain>
    </source>
</reference>
<dbReference type="InterPro" id="IPR001295">
    <property type="entry name" value="Dihydroorotate_DH_CS"/>
</dbReference>
<organism evidence="9 10">
    <name type="scientific">Cristinia sonorae</name>
    <dbReference type="NCBI Taxonomy" id="1940300"/>
    <lineage>
        <taxon>Eukaryota</taxon>
        <taxon>Fungi</taxon>
        <taxon>Dikarya</taxon>
        <taxon>Basidiomycota</taxon>
        <taxon>Agaricomycotina</taxon>
        <taxon>Agaricomycetes</taxon>
        <taxon>Agaricomycetidae</taxon>
        <taxon>Agaricales</taxon>
        <taxon>Pleurotineae</taxon>
        <taxon>Stephanosporaceae</taxon>
        <taxon>Cristinia</taxon>
    </lineage>
</organism>
<dbReference type="AlphaFoldDB" id="A0A8K0UQQ5"/>
<comment type="pathway">
    <text evidence="2">Pyrimidine metabolism; UMP biosynthesis via de novo pathway.</text>
</comment>
<evidence type="ECO:0000313" key="10">
    <source>
        <dbReference type="Proteomes" id="UP000813824"/>
    </source>
</evidence>
<keyword evidence="4" id="KW-0288">FMN</keyword>
<evidence type="ECO:0000256" key="7">
    <source>
        <dbReference type="ARBA" id="ARBA00031623"/>
    </source>
</evidence>
<dbReference type="Proteomes" id="UP000813824">
    <property type="component" value="Unassembled WGS sequence"/>
</dbReference>
<evidence type="ECO:0000256" key="3">
    <source>
        <dbReference type="ARBA" id="ARBA00022630"/>
    </source>
</evidence>
<keyword evidence="5" id="KW-0665">Pyrimidine biosynthesis</keyword>
<comment type="cofactor">
    <cofactor evidence="1">
        <name>FMN</name>
        <dbReference type="ChEBI" id="CHEBI:58210"/>
    </cofactor>
</comment>
<evidence type="ECO:0000256" key="2">
    <source>
        <dbReference type="ARBA" id="ARBA00004725"/>
    </source>
</evidence>
<proteinExistence type="predicted"/>
<dbReference type="UniPathway" id="UPA00070"/>